<accession>A0ABV3STD2</accession>
<name>A0ABV3STD2_9ACTN</name>
<comment type="similarity">
    <text evidence="1">Belongs to the 3-oxoacid CoA-transferase subunit B family.</text>
</comment>
<protein>
    <submittedName>
        <fullName evidence="3">3-oxoacid CoA-transferase subunit B</fullName>
    </submittedName>
</protein>
<dbReference type="EMBL" id="JBFPJR010000001">
    <property type="protein sequence ID" value="MEX0426103.1"/>
    <property type="molecule type" value="Genomic_DNA"/>
</dbReference>
<keyword evidence="2" id="KW-0808">Transferase</keyword>
<dbReference type="SUPFAM" id="SSF100950">
    <property type="entry name" value="NagB/RpiA/CoA transferase-like"/>
    <property type="match status" value="1"/>
</dbReference>
<dbReference type="NCBIfam" id="TIGR02428">
    <property type="entry name" value="pcaJ_scoB_fam"/>
    <property type="match status" value="1"/>
</dbReference>
<dbReference type="Gene3D" id="3.40.1080.10">
    <property type="entry name" value="Glutaconate Coenzyme A-transferase"/>
    <property type="match status" value="1"/>
</dbReference>
<evidence type="ECO:0000313" key="3">
    <source>
        <dbReference type="EMBL" id="MEX0426103.1"/>
    </source>
</evidence>
<dbReference type="RefSeq" id="WP_367990728.1">
    <property type="nucleotide sequence ID" value="NZ_JBFPJR010000001.1"/>
</dbReference>
<keyword evidence="4" id="KW-1185">Reference proteome</keyword>
<dbReference type="Pfam" id="PF01144">
    <property type="entry name" value="CoA_trans"/>
    <property type="match status" value="1"/>
</dbReference>
<reference evidence="3 4" key="1">
    <citation type="submission" date="2024-07" db="EMBL/GenBank/DDBJ databases">
        <authorList>
            <person name="Lee S."/>
            <person name="Kang M."/>
        </authorList>
    </citation>
    <scope>NUCLEOTIDE SEQUENCE [LARGE SCALE GENOMIC DNA]</scope>
    <source>
        <strain evidence="3 4">DS6</strain>
    </source>
</reference>
<organism evidence="3 4">
    <name type="scientific">Nocardioides eburneus</name>
    <dbReference type="NCBI Taxonomy" id="3231482"/>
    <lineage>
        <taxon>Bacteria</taxon>
        <taxon>Bacillati</taxon>
        <taxon>Actinomycetota</taxon>
        <taxon>Actinomycetes</taxon>
        <taxon>Propionibacteriales</taxon>
        <taxon>Nocardioidaceae</taxon>
        <taxon>Nocardioides</taxon>
    </lineage>
</organism>
<evidence type="ECO:0000256" key="2">
    <source>
        <dbReference type="ARBA" id="ARBA00022679"/>
    </source>
</evidence>
<proteinExistence type="inferred from homology"/>
<dbReference type="PANTHER" id="PTHR13707">
    <property type="entry name" value="KETOACID-COENZYME A TRANSFERASE"/>
    <property type="match status" value="1"/>
</dbReference>
<evidence type="ECO:0000313" key="4">
    <source>
        <dbReference type="Proteomes" id="UP001556631"/>
    </source>
</evidence>
<dbReference type="InterPro" id="IPR012791">
    <property type="entry name" value="3-oxoacid_CoA-transf_B"/>
</dbReference>
<sequence length="231" mass="24481">MATQTETQTTPPPTARAGWTRDQIAERLAADLEDGFFVNLGVGIPLAVPKYLPADKEVFLHAENGVLGLGPHPGPGKEDPDLTDAGKQPISLVSGASIVDSATSFAIIRGGHLDVTVLGALQVSQEADLANWYVPGRNPAVGGAMDLVAGTPEVWVCMEHVDRKGRSKVVTECTMPLTGRRCVTRVYTDLAVFHVRDGRLVLVECAPGVTPEQVRKSTEAAYDEDLAGEGA</sequence>
<comment type="caution">
    <text evidence="3">The sequence shown here is derived from an EMBL/GenBank/DDBJ whole genome shotgun (WGS) entry which is preliminary data.</text>
</comment>
<dbReference type="PANTHER" id="PTHR13707:SF60">
    <property type="entry name" value="ACETATE COA-TRANSFERASE SUBUNIT ALPHA"/>
    <property type="match status" value="1"/>
</dbReference>
<dbReference type="Proteomes" id="UP001556631">
    <property type="component" value="Unassembled WGS sequence"/>
</dbReference>
<evidence type="ECO:0000256" key="1">
    <source>
        <dbReference type="ARBA" id="ARBA00007047"/>
    </source>
</evidence>
<dbReference type="InterPro" id="IPR004165">
    <property type="entry name" value="CoA_trans_fam_I"/>
</dbReference>
<dbReference type="InterPro" id="IPR037171">
    <property type="entry name" value="NagB/RpiA_transferase-like"/>
</dbReference>
<gene>
    <name evidence="3" type="ORF">AB3X52_00610</name>
</gene>
<dbReference type="SMART" id="SM00882">
    <property type="entry name" value="CoA_trans"/>
    <property type="match status" value="1"/>
</dbReference>